<feature type="active site" description="Proton donor/acceptor" evidence="15">
    <location>
        <position position="341"/>
    </location>
</feature>
<dbReference type="Pfam" id="PF11717">
    <property type="entry name" value="Tudor-knot"/>
    <property type="match status" value="1"/>
</dbReference>
<keyword evidence="11" id="KW-0804">Transcription</keyword>
<dbReference type="CDD" id="cd04301">
    <property type="entry name" value="NAT_SF"/>
    <property type="match status" value="1"/>
</dbReference>
<dbReference type="Gene3D" id="3.30.60.60">
    <property type="entry name" value="N-acetyl transferase-like"/>
    <property type="match status" value="1"/>
</dbReference>
<evidence type="ECO:0000256" key="9">
    <source>
        <dbReference type="ARBA" id="ARBA00022990"/>
    </source>
</evidence>
<feature type="domain" description="MYST-type HAT" evidence="16">
    <location>
        <begin position="153"/>
        <end position="437"/>
    </location>
</feature>
<dbReference type="GO" id="GO:0006281">
    <property type="term" value="P:DNA repair"/>
    <property type="evidence" value="ECO:0007669"/>
    <property type="project" value="UniProtKB-KW"/>
</dbReference>
<evidence type="ECO:0000256" key="4">
    <source>
        <dbReference type="ARBA" id="ARBA00022679"/>
    </source>
</evidence>
<keyword evidence="14" id="KW-0012">Acyltransferase</keyword>
<dbReference type="InterPro" id="IPR025995">
    <property type="entry name" value="Tudor-knot"/>
</dbReference>
<evidence type="ECO:0000313" key="17">
    <source>
        <dbReference type="EMBL" id="CAK0735763.1"/>
    </source>
</evidence>
<dbReference type="Proteomes" id="UP001314263">
    <property type="component" value="Unassembled WGS sequence"/>
</dbReference>
<dbReference type="SUPFAM" id="SSF55729">
    <property type="entry name" value="Acyl-CoA N-acyltransferases (Nat)"/>
    <property type="match status" value="1"/>
</dbReference>
<keyword evidence="10" id="KW-0805">Transcription regulation</keyword>
<dbReference type="InterPro" id="IPR000953">
    <property type="entry name" value="Chromo/chromo_shadow_dom"/>
</dbReference>
<dbReference type="Pfam" id="PF01853">
    <property type="entry name" value="MOZ_SAS"/>
    <property type="match status" value="1"/>
</dbReference>
<dbReference type="GO" id="GO:0004402">
    <property type="term" value="F:histone acetyltransferase activity"/>
    <property type="evidence" value="ECO:0007669"/>
    <property type="project" value="InterPro"/>
</dbReference>
<keyword evidence="4" id="KW-0808">Transferase</keyword>
<dbReference type="FunFam" id="1.10.10.10:FF:000022">
    <property type="entry name" value="Histone acetyltransferase"/>
    <property type="match status" value="1"/>
</dbReference>
<accession>A0AAV1HQV1</accession>
<dbReference type="InterPro" id="IPR002717">
    <property type="entry name" value="HAT_MYST-type"/>
</dbReference>
<dbReference type="Gene3D" id="1.10.10.10">
    <property type="entry name" value="Winged helix-like DNA-binding domain superfamily/Winged helix DNA-binding domain"/>
    <property type="match status" value="1"/>
</dbReference>
<dbReference type="InterPro" id="IPR050603">
    <property type="entry name" value="MYST_HAT"/>
</dbReference>
<evidence type="ECO:0000256" key="12">
    <source>
        <dbReference type="ARBA" id="ARBA00023204"/>
    </source>
</evidence>
<evidence type="ECO:0000313" key="18">
    <source>
        <dbReference type="Proteomes" id="UP001314263"/>
    </source>
</evidence>
<evidence type="ECO:0000259" key="16">
    <source>
        <dbReference type="PROSITE" id="PS51726"/>
    </source>
</evidence>
<dbReference type="Gene3D" id="2.30.30.140">
    <property type="match status" value="1"/>
</dbReference>
<keyword evidence="18" id="KW-1185">Reference proteome</keyword>
<dbReference type="InterPro" id="IPR016197">
    <property type="entry name" value="Chromo-like_dom_sf"/>
</dbReference>
<evidence type="ECO:0000256" key="5">
    <source>
        <dbReference type="ARBA" id="ARBA00022723"/>
    </source>
</evidence>
<dbReference type="SMART" id="SM00298">
    <property type="entry name" value="CHROMO"/>
    <property type="match status" value="1"/>
</dbReference>
<dbReference type="InterPro" id="IPR016181">
    <property type="entry name" value="Acyl_CoA_acyltransferase"/>
</dbReference>
<dbReference type="GO" id="GO:0006355">
    <property type="term" value="P:regulation of DNA-templated transcription"/>
    <property type="evidence" value="ECO:0007669"/>
    <property type="project" value="InterPro"/>
</dbReference>
<evidence type="ECO:0000256" key="11">
    <source>
        <dbReference type="ARBA" id="ARBA00023163"/>
    </source>
</evidence>
<evidence type="ECO:0000256" key="3">
    <source>
        <dbReference type="ARBA" id="ARBA00013184"/>
    </source>
</evidence>
<keyword evidence="13" id="KW-0539">Nucleus</keyword>
<evidence type="ECO:0000256" key="13">
    <source>
        <dbReference type="ARBA" id="ARBA00023242"/>
    </source>
</evidence>
<dbReference type="InterPro" id="IPR036388">
    <property type="entry name" value="WH-like_DNA-bd_sf"/>
</dbReference>
<evidence type="ECO:0000256" key="6">
    <source>
        <dbReference type="ARBA" id="ARBA00022763"/>
    </source>
</evidence>
<dbReference type="EMBL" id="CAUYUE010000001">
    <property type="protein sequence ID" value="CAK0735763.1"/>
    <property type="molecule type" value="Genomic_DNA"/>
</dbReference>
<organism evidence="17 18">
    <name type="scientific">Coccomyxa viridis</name>
    <dbReference type="NCBI Taxonomy" id="1274662"/>
    <lineage>
        <taxon>Eukaryota</taxon>
        <taxon>Viridiplantae</taxon>
        <taxon>Chlorophyta</taxon>
        <taxon>core chlorophytes</taxon>
        <taxon>Trebouxiophyceae</taxon>
        <taxon>Trebouxiophyceae incertae sedis</taxon>
        <taxon>Coccomyxaceae</taxon>
        <taxon>Coccomyxa</taxon>
    </lineage>
</organism>
<keyword evidence="12" id="KW-0234">DNA repair</keyword>
<comment type="caution">
    <text evidence="17">The sequence shown here is derived from an EMBL/GenBank/DDBJ whole genome shotgun (WGS) entry which is preliminary data.</text>
</comment>
<dbReference type="Gene3D" id="3.40.630.30">
    <property type="match status" value="1"/>
</dbReference>
<dbReference type="SUPFAM" id="SSF54160">
    <property type="entry name" value="Chromo domain-like"/>
    <property type="match status" value="1"/>
</dbReference>
<keyword evidence="5" id="KW-0479">Metal-binding</keyword>
<evidence type="ECO:0000256" key="1">
    <source>
        <dbReference type="ARBA" id="ARBA00004123"/>
    </source>
</evidence>
<gene>
    <name evidence="17" type="ORF">CVIRNUC_000635</name>
</gene>
<dbReference type="PANTHER" id="PTHR10615:SF219">
    <property type="entry name" value="HISTONE ACETYLTRANSFERASE KAT5"/>
    <property type="match status" value="1"/>
</dbReference>
<dbReference type="FunFam" id="3.40.630.30:FF:000002">
    <property type="entry name" value="Histone acetyltransferase"/>
    <property type="match status" value="1"/>
</dbReference>
<dbReference type="InterPro" id="IPR040706">
    <property type="entry name" value="Zf-MYST"/>
</dbReference>
<dbReference type="GO" id="GO:0005634">
    <property type="term" value="C:nucleus"/>
    <property type="evidence" value="ECO:0007669"/>
    <property type="project" value="UniProtKB-SubCell"/>
</dbReference>
<dbReference type="PANTHER" id="PTHR10615">
    <property type="entry name" value="HISTONE ACETYLTRANSFERASE"/>
    <property type="match status" value="1"/>
</dbReference>
<comment type="subcellular location">
    <subcellularLocation>
        <location evidence="1">Nucleus</location>
    </subcellularLocation>
</comment>
<keyword evidence="9" id="KW-0007">Acetylation</keyword>
<evidence type="ECO:0000256" key="8">
    <source>
        <dbReference type="ARBA" id="ARBA00022833"/>
    </source>
</evidence>
<reference evidence="17 18" key="1">
    <citation type="submission" date="2023-10" db="EMBL/GenBank/DDBJ databases">
        <authorList>
            <person name="Maclean D."/>
            <person name="Macfadyen A."/>
        </authorList>
    </citation>
    <scope>NUCLEOTIDE SEQUENCE [LARGE SCALE GENOMIC DNA]</scope>
</reference>
<proteinExistence type="inferred from homology"/>
<evidence type="ECO:0000256" key="10">
    <source>
        <dbReference type="ARBA" id="ARBA00023015"/>
    </source>
</evidence>
<evidence type="ECO:0000256" key="14">
    <source>
        <dbReference type="ARBA" id="ARBA00023315"/>
    </source>
</evidence>
<dbReference type="FunFam" id="3.30.60.60:FF:000001">
    <property type="entry name" value="Histone acetyltransferase"/>
    <property type="match status" value="1"/>
</dbReference>
<comment type="similarity">
    <text evidence="2">Belongs to the MYST (SAS/MOZ) family.</text>
</comment>
<name>A0AAV1HQV1_9CHLO</name>
<evidence type="ECO:0000256" key="2">
    <source>
        <dbReference type="ARBA" id="ARBA00010107"/>
    </source>
</evidence>
<evidence type="ECO:0000256" key="15">
    <source>
        <dbReference type="PIRSR" id="PIRSR602717-51"/>
    </source>
</evidence>
<keyword evidence="7" id="KW-0863">Zinc-finger</keyword>
<dbReference type="PROSITE" id="PS51726">
    <property type="entry name" value="MYST_HAT"/>
    <property type="match status" value="1"/>
</dbReference>
<evidence type="ECO:0000256" key="7">
    <source>
        <dbReference type="ARBA" id="ARBA00022771"/>
    </source>
</evidence>
<dbReference type="Pfam" id="PF17772">
    <property type="entry name" value="zf-MYST"/>
    <property type="match status" value="1"/>
</dbReference>
<dbReference type="GO" id="GO:0008270">
    <property type="term" value="F:zinc ion binding"/>
    <property type="evidence" value="ECO:0007669"/>
    <property type="project" value="UniProtKB-KW"/>
</dbReference>
<dbReference type="EC" id="2.3.1.48" evidence="3"/>
<keyword evidence="8" id="KW-0862">Zinc</keyword>
<dbReference type="AlphaFoldDB" id="A0AAV1HQV1"/>
<protein>
    <recommendedName>
        <fullName evidence="3">histone acetyltransferase</fullName>
        <ecNumber evidence="3">2.3.1.48</ecNumber>
    </recommendedName>
</protein>
<sequence length="445" mass="51381">MAQGDRSASARRVESGAAASTSQADFGVGSRCLCQASFEHNSQRPAEIIERKVASEGSVSYYVHYMDFDKRLDEWVSQDRLVQLNGCTQMDVLTPRMASLPILPQGHEVALGDNQKVTRQKKRRYNEINHVTSDMAELPPIDQHLEKEHQEKTKVKNIQCVEMGKFEMDTWYYSPYPEPYASLEKLHVCEFCLKYFGKEKTLIRHMAKCEMRHPPGDEIYRSPPEPKSPGHCKTPIAVFEVCGKTNKVYCQSLCLLSKLFLDHKTLYYDVDPFLFYVLTEKDSDGYHIVGYFSKDKESRDNYNLACILTLPPYQRKGYGSFLIDFSYALSKKESNFMGTPERPLSDLGNVSYRSYWLRKALEVLYENKSNLSLKDINQQTAIRMEDLSSTLQSLNLIKYWKGDHLLCVTQKVVEDHLAALEGRKFIKIVEDRLRWQPPNTKDARR</sequence>
<keyword evidence="6" id="KW-0227">DNA damage</keyword>